<evidence type="ECO:0000256" key="5">
    <source>
        <dbReference type="ARBA" id="ARBA00022840"/>
    </source>
</evidence>
<dbReference type="GO" id="GO:0015031">
    <property type="term" value="P:protein transport"/>
    <property type="evidence" value="ECO:0007669"/>
    <property type="project" value="UniProtKB-KW"/>
</dbReference>
<dbReference type="InterPro" id="IPR017871">
    <property type="entry name" value="ABC_transporter-like_CS"/>
</dbReference>
<dbReference type="InterPro" id="IPR003593">
    <property type="entry name" value="AAA+_ATPase"/>
</dbReference>
<dbReference type="Pfam" id="PF00005">
    <property type="entry name" value="ABC_tran"/>
    <property type="match status" value="1"/>
</dbReference>
<keyword evidence="6" id="KW-0571">Peptide transport</keyword>
<dbReference type="GO" id="GO:0015833">
    <property type="term" value="P:peptide transport"/>
    <property type="evidence" value="ECO:0007669"/>
    <property type="project" value="UniProtKB-KW"/>
</dbReference>
<dbReference type="PANTHER" id="PTHR43776:SF7">
    <property type="entry name" value="D,D-DIPEPTIDE TRANSPORT ATP-BINDING PROTEIN DDPF-RELATED"/>
    <property type="match status" value="1"/>
</dbReference>
<dbReference type="RefSeq" id="WP_209524659.1">
    <property type="nucleotide sequence ID" value="NZ_JAEEGA010000001.1"/>
</dbReference>
<reference evidence="9" key="1">
    <citation type="submission" date="2020-12" db="EMBL/GenBank/DDBJ databases">
        <title>Vagococcus allomyrinae sp. nov. and Enterococcus lavae sp. nov., isolated from the larvae of Allomyrina dichotoma.</title>
        <authorList>
            <person name="Lee S.D."/>
        </authorList>
    </citation>
    <scope>NUCLEOTIDE SEQUENCE</scope>
    <source>
        <strain evidence="9">BWB3-3</strain>
    </source>
</reference>
<evidence type="ECO:0000313" key="9">
    <source>
        <dbReference type="EMBL" id="MBP1039771.1"/>
    </source>
</evidence>
<dbReference type="GO" id="GO:0055085">
    <property type="term" value="P:transmembrane transport"/>
    <property type="evidence" value="ECO:0007669"/>
    <property type="project" value="UniProtKB-ARBA"/>
</dbReference>
<evidence type="ECO:0000256" key="1">
    <source>
        <dbReference type="ARBA" id="ARBA00004202"/>
    </source>
</evidence>
<protein>
    <submittedName>
        <fullName evidence="9">ABC transporter ATP-binding protein</fullName>
    </submittedName>
</protein>
<comment type="subcellular location">
    <subcellularLocation>
        <location evidence="1">Cell membrane</location>
        <topology evidence="1">Peripheral membrane protein</topology>
    </subcellularLocation>
</comment>
<keyword evidence="7" id="KW-0653">Protein transport</keyword>
<comment type="similarity">
    <text evidence="2">Belongs to the ABC transporter superfamily.</text>
</comment>
<dbReference type="Pfam" id="PF08352">
    <property type="entry name" value="oligo_HPY"/>
    <property type="match status" value="1"/>
</dbReference>
<evidence type="ECO:0000256" key="6">
    <source>
        <dbReference type="ARBA" id="ARBA00022856"/>
    </source>
</evidence>
<dbReference type="GO" id="GO:0005524">
    <property type="term" value="F:ATP binding"/>
    <property type="evidence" value="ECO:0007669"/>
    <property type="project" value="UniProtKB-KW"/>
</dbReference>
<accession>A0A940PAC3</accession>
<dbReference type="FunFam" id="3.40.50.300:FF:000016">
    <property type="entry name" value="Oligopeptide ABC transporter ATP-binding component"/>
    <property type="match status" value="1"/>
</dbReference>
<evidence type="ECO:0000313" key="10">
    <source>
        <dbReference type="Proteomes" id="UP000674938"/>
    </source>
</evidence>
<gene>
    <name evidence="9" type="ORF">I6N95_01990</name>
</gene>
<evidence type="ECO:0000256" key="3">
    <source>
        <dbReference type="ARBA" id="ARBA00022448"/>
    </source>
</evidence>
<dbReference type="Gene3D" id="3.40.50.300">
    <property type="entry name" value="P-loop containing nucleotide triphosphate hydrolases"/>
    <property type="match status" value="1"/>
</dbReference>
<dbReference type="InterPro" id="IPR003439">
    <property type="entry name" value="ABC_transporter-like_ATP-bd"/>
</dbReference>
<evidence type="ECO:0000256" key="4">
    <source>
        <dbReference type="ARBA" id="ARBA00022741"/>
    </source>
</evidence>
<evidence type="ECO:0000256" key="7">
    <source>
        <dbReference type="ARBA" id="ARBA00022927"/>
    </source>
</evidence>
<dbReference type="PANTHER" id="PTHR43776">
    <property type="entry name" value="TRANSPORT ATP-BINDING PROTEIN"/>
    <property type="match status" value="1"/>
</dbReference>
<keyword evidence="10" id="KW-1185">Reference proteome</keyword>
<dbReference type="InterPro" id="IPR050319">
    <property type="entry name" value="ABC_transp_ATP-bind"/>
</dbReference>
<dbReference type="InterPro" id="IPR027417">
    <property type="entry name" value="P-loop_NTPase"/>
</dbReference>
<dbReference type="PROSITE" id="PS00211">
    <property type="entry name" value="ABC_TRANSPORTER_1"/>
    <property type="match status" value="1"/>
</dbReference>
<dbReference type="InterPro" id="IPR013563">
    <property type="entry name" value="Oligopep_ABC_C"/>
</dbReference>
<dbReference type="PROSITE" id="PS50893">
    <property type="entry name" value="ABC_TRANSPORTER_2"/>
    <property type="match status" value="1"/>
</dbReference>
<keyword evidence="3" id="KW-0813">Transport</keyword>
<dbReference type="AlphaFoldDB" id="A0A940PAC3"/>
<name>A0A940PAC3_9ENTE</name>
<comment type="caution">
    <text evidence="9">The sequence shown here is derived from an EMBL/GenBank/DDBJ whole genome shotgun (WGS) entry which is preliminary data.</text>
</comment>
<dbReference type="SMART" id="SM00382">
    <property type="entry name" value="AAA"/>
    <property type="match status" value="1"/>
</dbReference>
<evidence type="ECO:0000259" key="8">
    <source>
        <dbReference type="PROSITE" id="PS50893"/>
    </source>
</evidence>
<dbReference type="Proteomes" id="UP000674938">
    <property type="component" value="Unassembled WGS sequence"/>
</dbReference>
<dbReference type="CDD" id="cd03257">
    <property type="entry name" value="ABC_NikE_OppD_transporters"/>
    <property type="match status" value="1"/>
</dbReference>
<dbReference type="GO" id="GO:0016887">
    <property type="term" value="F:ATP hydrolysis activity"/>
    <property type="evidence" value="ECO:0007669"/>
    <property type="project" value="InterPro"/>
</dbReference>
<feature type="domain" description="ABC transporter" evidence="8">
    <location>
        <begin position="5"/>
        <end position="252"/>
    </location>
</feature>
<dbReference type="SUPFAM" id="SSF52540">
    <property type="entry name" value="P-loop containing nucleoside triphosphate hydrolases"/>
    <property type="match status" value="1"/>
</dbReference>
<sequence length="303" mass="33920">MTDLVRVENVKKYFPVKNAFGQTETIVKAIDDVSLTIRKGETLGLVGESGSGKTTLGRSILQLEEVDEGQIYFDNQSIGGLSKTERKEIHRRMQIIFQDPYSSLNPRMTALEQVLEPLSLLYSKDEAREKAEAMLAQVGLTGAAIQKYPREFSGGQRQRIGIARAVAVNPEFILCDEPISALDVSIQAQIINLLMDLQKEWSLTYLFISHDLSMVRYISDRIAVMYLGKLVELGPTEAIFSNPQHAYTKRLLAAIPIADPVKARQAYETESVTALEPIDTSKDLDWVEVATDHFVAKERTINE</sequence>
<organism evidence="9 10">
    <name type="scientific">Vagococcus allomyrinae</name>
    <dbReference type="NCBI Taxonomy" id="2794353"/>
    <lineage>
        <taxon>Bacteria</taxon>
        <taxon>Bacillati</taxon>
        <taxon>Bacillota</taxon>
        <taxon>Bacilli</taxon>
        <taxon>Lactobacillales</taxon>
        <taxon>Enterococcaceae</taxon>
        <taxon>Vagococcus</taxon>
    </lineage>
</organism>
<dbReference type="GO" id="GO:0005886">
    <property type="term" value="C:plasma membrane"/>
    <property type="evidence" value="ECO:0007669"/>
    <property type="project" value="UniProtKB-SubCell"/>
</dbReference>
<dbReference type="EMBL" id="JAEEGA010000001">
    <property type="protein sequence ID" value="MBP1039771.1"/>
    <property type="molecule type" value="Genomic_DNA"/>
</dbReference>
<evidence type="ECO:0000256" key="2">
    <source>
        <dbReference type="ARBA" id="ARBA00005417"/>
    </source>
</evidence>
<keyword evidence="5 9" id="KW-0067">ATP-binding</keyword>
<keyword evidence="4" id="KW-0547">Nucleotide-binding</keyword>
<proteinExistence type="inferred from homology"/>